<dbReference type="AlphaFoldDB" id="A0A8H7W7E9"/>
<dbReference type="InterPro" id="IPR039327">
    <property type="entry name" value="CON7-like"/>
</dbReference>
<comment type="caution">
    <text evidence="1">The sequence shown here is derived from an EMBL/GenBank/DDBJ whole genome shotgun (WGS) entry which is preliminary data.</text>
</comment>
<proteinExistence type="predicted"/>
<evidence type="ECO:0000313" key="2">
    <source>
        <dbReference type="Proteomes" id="UP000664132"/>
    </source>
</evidence>
<dbReference type="PANTHER" id="PTHR36167">
    <property type="entry name" value="C2H2 FINGER DOMAIN TRANSCRIPTION FACTOR (EUROFUNG)-RELATED"/>
    <property type="match status" value="1"/>
</dbReference>
<name>A0A8H7W7E9_9HELO</name>
<gene>
    <name evidence="1" type="ORF">IFR04_006547</name>
</gene>
<protein>
    <recommendedName>
        <fullName evidence="3">Fungal N-terminal domain-containing protein</fullName>
    </recommendedName>
</protein>
<dbReference type="OrthoDB" id="3543895at2759"/>
<dbReference type="EMBL" id="JAFJYH010000086">
    <property type="protein sequence ID" value="KAG4420341.1"/>
    <property type="molecule type" value="Genomic_DNA"/>
</dbReference>
<dbReference type="GO" id="GO:0006355">
    <property type="term" value="P:regulation of DNA-templated transcription"/>
    <property type="evidence" value="ECO:0007669"/>
    <property type="project" value="InterPro"/>
</dbReference>
<dbReference type="PANTHER" id="PTHR36167:SF3">
    <property type="entry name" value="C2H2 FINGER DOMAIN TRANSCRIPTION FACTOR (EUROFUNG)-RELATED"/>
    <property type="match status" value="1"/>
</dbReference>
<organism evidence="1 2">
    <name type="scientific">Cadophora malorum</name>
    <dbReference type="NCBI Taxonomy" id="108018"/>
    <lineage>
        <taxon>Eukaryota</taxon>
        <taxon>Fungi</taxon>
        <taxon>Dikarya</taxon>
        <taxon>Ascomycota</taxon>
        <taxon>Pezizomycotina</taxon>
        <taxon>Leotiomycetes</taxon>
        <taxon>Helotiales</taxon>
        <taxon>Ploettnerulaceae</taxon>
        <taxon>Cadophora</taxon>
    </lineage>
</organism>
<reference evidence="1" key="1">
    <citation type="submission" date="2021-02" db="EMBL/GenBank/DDBJ databases">
        <title>Genome sequence Cadophora malorum strain M34.</title>
        <authorList>
            <person name="Stefanovic E."/>
            <person name="Vu D."/>
            <person name="Scully C."/>
            <person name="Dijksterhuis J."/>
            <person name="Roader J."/>
            <person name="Houbraken J."/>
        </authorList>
    </citation>
    <scope>NUCLEOTIDE SEQUENCE</scope>
    <source>
        <strain evidence="1">M34</strain>
    </source>
</reference>
<dbReference type="Proteomes" id="UP000664132">
    <property type="component" value="Unassembled WGS sequence"/>
</dbReference>
<sequence>MDPISIIGLVASSIAIVQAADRIGGLLGKLKPLFEAPREVEQLIKDVKSLKSLFVNVSEAAKEMDRSGILPAEKLKTLKSFVDDAEDILNELDRLVETFKKPQKGIEAKFRAHRGTWTRKVDEVEKLRNRMRELRLSVALEFSTLHMRVAAF</sequence>
<evidence type="ECO:0008006" key="3">
    <source>
        <dbReference type="Google" id="ProtNLM"/>
    </source>
</evidence>
<accession>A0A8H7W7E9</accession>
<evidence type="ECO:0000313" key="1">
    <source>
        <dbReference type="EMBL" id="KAG4420341.1"/>
    </source>
</evidence>
<keyword evidence="2" id="KW-1185">Reference proteome</keyword>